<feature type="compositionally biased region" description="Basic and acidic residues" evidence="6">
    <location>
        <begin position="383"/>
        <end position="397"/>
    </location>
</feature>
<evidence type="ECO:0000259" key="7">
    <source>
        <dbReference type="PROSITE" id="PS50237"/>
    </source>
</evidence>
<evidence type="ECO:0000256" key="6">
    <source>
        <dbReference type="SAM" id="MobiDB-lite"/>
    </source>
</evidence>
<dbReference type="SMART" id="SM00119">
    <property type="entry name" value="HECTc"/>
    <property type="match status" value="1"/>
</dbReference>
<evidence type="ECO:0000256" key="2">
    <source>
        <dbReference type="ARBA" id="ARBA00012485"/>
    </source>
</evidence>
<feature type="region of interest" description="Disordered" evidence="6">
    <location>
        <begin position="428"/>
        <end position="455"/>
    </location>
</feature>
<dbReference type="InterPro" id="IPR035983">
    <property type="entry name" value="Hect_E3_ubiquitin_ligase"/>
</dbReference>
<dbReference type="Pfam" id="PF00632">
    <property type="entry name" value="HECT"/>
    <property type="match status" value="1"/>
</dbReference>
<evidence type="ECO:0000256" key="4">
    <source>
        <dbReference type="ARBA" id="ARBA00022786"/>
    </source>
</evidence>
<comment type="catalytic activity">
    <reaction evidence="1">
        <text>S-ubiquitinyl-[E2 ubiquitin-conjugating enzyme]-L-cysteine + [acceptor protein]-L-lysine = [E2 ubiquitin-conjugating enzyme]-L-cysteine + N(6)-ubiquitinyl-[acceptor protein]-L-lysine.</text>
        <dbReference type="EC" id="2.3.2.26"/>
    </reaction>
</comment>
<keyword evidence="9" id="KW-1185">Reference proteome</keyword>
<feature type="compositionally biased region" description="Basic and acidic residues" evidence="6">
    <location>
        <begin position="226"/>
        <end position="239"/>
    </location>
</feature>
<dbReference type="InterPro" id="IPR044611">
    <property type="entry name" value="E3A/B/C-like"/>
</dbReference>
<organism evidence="8 9">
    <name type="scientific">Cordyceps fumosorosea (strain ARSEF 2679)</name>
    <name type="common">Isaria fumosorosea</name>
    <dbReference type="NCBI Taxonomy" id="1081104"/>
    <lineage>
        <taxon>Eukaryota</taxon>
        <taxon>Fungi</taxon>
        <taxon>Dikarya</taxon>
        <taxon>Ascomycota</taxon>
        <taxon>Pezizomycotina</taxon>
        <taxon>Sordariomycetes</taxon>
        <taxon>Hypocreomycetidae</taxon>
        <taxon>Hypocreales</taxon>
        <taxon>Cordycipitaceae</taxon>
        <taxon>Cordyceps</taxon>
    </lineage>
</organism>
<dbReference type="STRING" id="1081104.A0A168BRT1"/>
<feature type="region of interest" description="Disordered" evidence="6">
    <location>
        <begin position="1"/>
        <end position="98"/>
    </location>
</feature>
<dbReference type="InterPro" id="IPR000569">
    <property type="entry name" value="HECT_dom"/>
</dbReference>
<evidence type="ECO:0000256" key="3">
    <source>
        <dbReference type="ARBA" id="ARBA00022679"/>
    </source>
</evidence>
<feature type="compositionally biased region" description="Basic and acidic residues" evidence="6">
    <location>
        <begin position="158"/>
        <end position="169"/>
    </location>
</feature>
<feature type="compositionally biased region" description="Polar residues" evidence="6">
    <location>
        <begin position="271"/>
        <end position="284"/>
    </location>
</feature>
<feature type="domain" description="HECT" evidence="7">
    <location>
        <begin position="840"/>
        <end position="1038"/>
    </location>
</feature>
<dbReference type="AlphaFoldDB" id="A0A168BRT1"/>
<feature type="compositionally biased region" description="Polar residues" evidence="6">
    <location>
        <begin position="316"/>
        <end position="329"/>
    </location>
</feature>
<dbReference type="GO" id="GO:0000209">
    <property type="term" value="P:protein polyubiquitination"/>
    <property type="evidence" value="ECO:0007669"/>
    <property type="project" value="InterPro"/>
</dbReference>
<dbReference type="PANTHER" id="PTHR45700:SF8">
    <property type="entry name" value="HECT-TYPE E3 UBIQUITIN TRANSFERASE"/>
    <property type="match status" value="1"/>
</dbReference>
<dbReference type="Gene3D" id="3.90.1750.10">
    <property type="entry name" value="Hect, E3 ligase catalytic domains"/>
    <property type="match status" value="1"/>
</dbReference>
<dbReference type="PROSITE" id="PS50237">
    <property type="entry name" value="HECT"/>
    <property type="match status" value="1"/>
</dbReference>
<comment type="caution">
    <text evidence="5">Lacks conserved residue(s) required for the propagation of feature annotation.</text>
</comment>
<dbReference type="RefSeq" id="XP_018706753.1">
    <property type="nucleotide sequence ID" value="XM_018846046.1"/>
</dbReference>
<protein>
    <recommendedName>
        <fullName evidence="2">HECT-type E3 ubiquitin transferase</fullName>
        <ecNumber evidence="2">2.3.2.26</ecNumber>
    </recommendedName>
</protein>
<evidence type="ECO:0000313" key="9">
    <source>
        <dbReference type="Proteomes" id="UP000076744"/>
    </source>
</evidence>
<comment type="caution">
    <text evidence="8">The sequence shown here is derived from an EMBL/GenBank/DDBJ whole genome shotgun (WGS) entry which is preliminary data.</text>
</comment>
<feature type="region of interest" description="Disordered" evidence="6">
    <location>
        <begin position="226"/>
        <end position="329"/>
    </location>
</feature>
<dbReference type="Proteomes" id="UP000076744">
    <property type="component" value="Unassembled WGS sequence"/>
</dbReference>
<evidence type="ECO:0000256" key="1">
    <source>
        <dbReference type="ARBA" id="ARBA00000885"/>
    </source>
</evidence>
<dbReference type="GeneID" id="30018732"/>
<dbReference type="EC" id="2.3.2.26" evidence="2"/>
<gene>
    <name evidence="8" type="ORF">ISF_02440</name>
</gene>
<keyword evidence="4 5" id="KW-0833">Ubl conjugation pathway</keyword>
<dbReference type="Gene3D" id="3.30.2160.10">
    <property type="entry name" value="Hect, E3 ligase catalytic domain"/>
    <property type="match status" value="1"/>
</dbReference>
<accession>A0A168BRT1</accession>
<keyword evidence="3" id="KW-0808">Transferase</keyword>
<name>A0A168BRT1_CORFA</name>
<sequence length="1038" mass="115784">MSHQVPDSGDHQYYIDSHDRVPGPKGRPTDFFSSNDDRSRFQHSTSRAPDRPPPVPPKPTQGRHSRSMSHPFPSMPHVADAPPSSYFAPTKPSDERRDGRTMAWQMDGGLRKVGGVSGKDFATGHCMTCGGLVRWPSNLTVFKCTTCATVNDLEPLDGHDMPGATRRDGSASGATQKTADFGRGTYPAYCRSAADTDTLPAHVQPISLLHTKNLVRRCLQSHISRRLEESQGLHGKDRLWQSTSGQSHPSGSGTAVEGSAVPDSRRRFGTQFLNAPAGNTSSDSPRPMTKPQRSLSYGYSDKPALNHPAAGPSFGANRSSPGRSPSHEPQTIFKALEDYIAECFRSPDCLNSSFMLHNYSVGPEHQIRRKPVPSREIVPSREPVLRDARIQPRDRSRPRGNTDSSMPITQLDPKLLLLGDVAENGLWWTGSRPQAPTTAPKPKQPDHTRRVSSAAKPLQMDWSELDNWYRTIIGPAEGCHSVFTEISSTHSAVDLDLPTLENEFRQAQIHVHRTLLKHTEMLLKRPRYPISQPTDLRFLLIILENPLLHSSHLPMEGLAYRSGAGRRPQAIHQMNQADRSGAMPSSGPLSGQHSGIIKRLIGLISNSTPLCHNHLISWWIKFDKERYVKAKDLFSGFLTYRMLRQRNKKPVKGADEDAVTSFLIPQMRSGQSGAQIHDEIGALSLSNTSKKITEPEKITSYPDDWQVKATSRVLALIFAANDPGSTRDAHLPHQRGHKLPSSDFYVSMVDYIDLVKDFDTWEAKQGLFSFCQYPFLLSVWAKTAILGHDTRRQMQNKARAALIDSIMSNKSVQQYLTLTVRRECLVDDSLMAVSEVIGSGTDDIKKGLRIKFRGEEGIDGGGLRKEWFQLVIRDVFNPDFGMFLYDEDSHFCYFNPNSLESTDQYFLVGVVLGLAIYNSTILDVPLPPFAFKKLLAAAPGHGMTSLAHAPPHIKYTLDDLAEYRPRLARGLQQLLEYDGDVESTFALDFVVENDRYGSLSAIPLCDGGERRPVTNANRREYVDLYIRHELDTSEKLSY</sequence>
<dbReference type="OrthoDB" id="8068875at2759"/>
<evidence type="ECO:0000256" key="5">
    <source>
        <dbReference type="PROSITE-ProRule" id="PRU00104"/>
    </source>
</evidence>
<feature type="compositionally biased region" description="Polar residues" evidence="6">
    <location>
        <begin position="399"/>
        <end position="408"/>
    </location>
</feature>
<feature type="region of interest" description="Disordered" evidence="6">
    <location>
        <begin position="365"/>
        <end position="410"/>
    </location>
</feature>
<feature type="region of interest" description="Disordered" evidence="6">
    <location>
        <begin position="158"/>
        <end position="179"/>
    </location>
</feature>
<dbReference type="SUPFAM" id="SSF56204">
    <property type="entry name" value="Hect, E3 ligase catalytic domain"/>
    <property type="match status" value="1"/>
</dbReference>
<proteinExistence type="predicted"/>
<dbReference type="EMBL" id="AZHB01000004">
    <property type="protein sequence ID" value="OAA70466.1"/>
    <property type="molecule type" value="Genomic_DNA"/>
</dbReference>
<feature type="compositionally biased region" description="Polar residues" evidence="6">
    <location>
        <begin position="240"/>
        <end position="253"/>
    </location>
</feature>
<dbReference type="PANTHER" id="PTHR45700">
    <property type="entry name" value="UBIQUITIN-PROTEIN LIGASE E3C"/>
    <property type="match status" value="1"/>
</dbReference>
<dbReference type="GO" id="GO:0061630">
    <property type="term" value="F:ubiquitin protein ligase activity"/>
    <property type="evidence" value="ECO:0007669"/>
    <property type="project" value="UniProtKB-EC"/>
</dbReference>
<reference evidence="8 9" key="1">
    <citation type="journal article" date="2016" name="Genome Biol. Evol.">
        <title>Divergent and convergent evolution of fungal pathogenicity.</title>
        <authorList>
            <person name="Shang Y."/>
            <person name="Xiao G."/>
            <person name="Zheng P."/>
            <person name="Cen K."/>
            <person name="Zhan S."/>
            <person name="Wang C."/>
        </authorList>
    </citation>
    <scope>NUCLEOTIDE SEQUENCE [LARGE SCALE GENOMIC DNA]</scope>
    <source>
        <strain evidence="8 9">ARSEF 2679</strain>
    </source>
</reference>
<evidence type="ECO:0000313" key="8">
    <source>
        <dbReference type="EMBL" id="OAA70466.1"/>
    </source>
</evidence>